<dbReference type="Proteomes" id="UP000093053">
    <property type="component" value="Chromosome"/>
</dbReference>
<dbReference type="AlphaFoldDB" id="A0A1B2HS95"/>
<dbReference type="OrthoDB" id="3621338at2"/>
<dbReference type="RefSeq" id="WP_065918921.1">
    <property type="nucleotide sequence ID" value="NZ_CP016793.1"/>
</dbReference>
<evidence type="ECO:0000313" key="2">
    <source>
        <dbReference type="Proteomes" id="UP000093053"/>
    </source>
</evidence>
<keyword evidence="2" id="KW-1185">Reference proteome</keyword>
<gene>
    <name evidence="1" type="ORF">BBK82_35840</name>
</gene>
<dbReference type="EMBL" id="CP016793">
    <property type="protein sequence ID" value="ANZ40583.1"/>
    <property type="molecule type" value="Genomic_DNA"/>
</dbReference>
<accession>A0A1B2HS95</accession>
<organism evidence="1 2">
    <name type="scientific">Lentzea guizhouensis</name>
    <dbReference type="NCBI Taxonomy" id="1586287"/>
    <lineage>
        <taxon>Bacteria</taxon>
        <taxon>Bacillati</taxon>
        <taxon>Actinomycetota</taxon>
        <taxon>Actinomycetes</taxon>
        <taxon>Pseudonocardiales</taxon>
        <taxon>Pseudonocardiaceae</taxon>
        <taxon>Lentzea</taxon>
    </lineage>
</organism>
<dbReference type="KEGG" id="led:BBK82_35840"/>
<reference evidence="1 2" key="1">
    <citation type="submission" date="2016-07" db="EMBL/GenBank/DDBJ databases">
        <title>Complete genome sequence of the Lentzea guizhouensis DHS C013.</title>
        <authorList>
            <person name="Cao C."/>
        </authorList>
    </citation>
    <scope>NUCLEOTIDE SEQUENCE [LARGE SCALE GENOMIC DNA]</scope>
    <source>
        <strain evidence="1 2">DHS C013</strain>
    </source>
</reference>
<protein>
    <submittedName>
        <fullName evidence="1">Uncharacterized protein</fullName>
    </submittedName>
</protein>
<sequence length="131" mass="14762">MRQARGGREHARSALIRLNTRHRRRTLGAEVVDASEEFEIENIYYGARNEIRQVVGLLDLSGPDKLAACAVTVREADRELGKVRLDVEDAPPFDRYTLPPAVRKAADAMEAEVKAFVGMARRHVRQPCPLR</sequence>
<proteinExistence type="predicted"/>
<evidence type="ECO:0000313" key="1">
    <source>
        <dbReference type="EMBL" id="ANZ40583.1"/>
    </source>
</evidence>
<name>A0A1B2HS95_9PSEU</name>